<sequence length="488" mass="53387">MGGANDSMPHFVLVPLMAPGHMIPMVDLGRLLAARGATVSLVTTPANAARIKPLVDGGAEAAGIPIRFVVFEFPCAEAGLPEGCENFDSLPSHNFSKPFFTAISLLREPLETFLREVHPRPSCMITDFCNWWTSEAARELKLPRFIFHGPCCFFILSSHNIYRHRAYDGVEDEFEPVVVPGLPQRIEVSRAQAPGWFAGWEEMQERVYKAEETAAGAVINTFHELEADYVERYAEATGKAVLPVGPLSLCNKDAASRAARGKASSVGEDEVSRWLDGMEPGSVLFVSFGSLVRTQPLQVIEIGRGLESSGRPFIWVIKEAERRCPEVEEWLSEGFEERTGARGMIVTGWAPQMVILSHPAVGGFVTHCGWNSMLESVSSGVPMITWPFFLDQFLNEKLVVEVLRIGVPVGVKIPYHYVGEGGVAVGRDAVEKAIVSLMEGGEEGEGRRTRAKEFGEKAGKAMAEGGSSYENLTLLIQFATEHTAGNDM</sequence>
<protein>
    <recommendedName>
        <fullName evidence="4">Glycosyltransferase</fullName>
        <ecNumber evidence="4">2.4.1.-</ecNumber>
    </recommendedName>
</protein>
<accession>A0AAX6I328</accession>
<evidence type="ECO:0000313" key="6">
    <source>
        <dbReference type="EMBL" id="KAJ6847423.1"/>
    </source>
</evidence>
<dbReference type="PANTHER" id="PTHR48047">
    <property type="entry name" value="GLYCOSYLTRANSFERASE"/>
    <property type="match status" value="1"/>
</dbReference>
<dbReference type="Pfam" id="PF00201">
    <property type="entry name" value="UDPGT"/>
    <property type="match status" value="1"/>
</dbReference>
<dbReference type="FunFam" id="3.40.50.2000:FF:000047">
    <property type="entry name" value="Glycosyltransferase"/>
    <property type="match status" value="1"/>
</dbReference>
<reference evidence="6" key="2">
    <citation type="submission" date="2023-04" db="EMBL/GenBank/DDBJ databases">
        <authorList>
            <person name="Bruccoleri R.E."/>
            <person name="Oakeley E.J."/>
            <person name="Faust A.-M."/>
            <person name="Dessus-Babus S."/>
            <person name="Altorfer M."/>
            <person name="Burckhardt D."/>
            <person name="Oertli M."/>
            <person name="Naumann U."/>
            <person name="Petersen F."/>
            <person name="Wong J."/>
        </authorList>
    </citation>
    <scope>NUCLEOTIDE SEQUENCE</scope>
    <source>
        <strain evidence="6">GSM-AAB239-AS_SAM_17_03QT</strain>
        <tissue evidence="6">Leaf</tissue>
    </source>
</reference>
<dbReference type="InterPro" id="IPR035595">
    <property type="entry name" value="UDP_glycos_trans_CS"/>
</dbReference>
<dbReference type="Proteomes" id="UP001140949">
    <property type="component" value="Unassembled WGS sequence"/>
</dbReference>
<comment type="caution">
    <text evidence="6">The sequence shown here is derived from an EMBL/GenBank/DDBJ whole genome shotgun (WGS) entry which is preliminary data.</text>
</comment>
<dbReference type="InterPro" id="IPR058980">
    <property type="entry name" value="Glyco_transf_N"/>
</dbReference>
<evidence type="ECO:0000259" key="5">
    <source>
        <dbReference type="Pfam" id="PF26168"/>
    </source>
</evidence>
<dbReference type="PROSITE" id="PS00375">
    <property type="entry name" value="UDPGT"/>
    <property type="match status" value="1"/>
</dbReference>
<evidence type="ECO:0000256" key="4">
    <source>
        <dbReference type="RuleBase" id="RU362057"/>
    </source>
</evidence>
<dbReference type="EC" id="2.4.1.-" evidence="4"/>
<dbReference type="EMBL" id="JANAVB010005399">
    <property type="protein sequence ID" value="KAJ6847423.1"/>
    <property type="molecule type" value="Genomic_DNA"/>
</dbReference>
<dbReference type="PANTHER" id="PTHR48047:SF182">
    <property type="entry name" value="GLYCOSYLTRANSFERASE"/>
    <property type="match status" value="1"/>
</dbReference>
<evidence type="ECO:0000256" key="3">
    <source>
        <dbReference type="RuleBase" id="RU003718"/>
    </source>
</evidence>
<gene>
    <name evidence="6" type="ORF">M6B38_277970</name>
</gene>
<dbReference type="InterPro" id="IPR002213">
    <property type="entry name" value="UDP_glucos_trans"/>
</dbReference>
<keyword evidence="2 3" id="KW-0808">Transferase</keyword>
<dbReference type="GO" id="GO:0035251">
    <property type="term" value="F:UDP-glucosyltransferase activity"/>
    <property type="evidence" value="ECO:0007669"/>
    <property type="project" value="TreeGrafter"/>
</dbReference>
<feature type="domain" description="Glycosyltransferase N-terminal" evidence="5">
    <location>
        <begin position="12"/>
        <end position="247"/>
    </location>
</feature>
<proteinExistence type="inferred from homology"/>
<dbReference type="Pfam" id="PF26168">
    <property type="entry name" value="Glyco_transf_N"/>
    <property type="match status" value="1"/>
</dbReference>
<evidence type="ECO:0000256" key="2">
    <source>
        <dbReference type="ARBA" id="ARBA00022679"/>
    </source>
</evidence>
<evidence type="ECO:0000313" key="7">
    <source>
        <dbReference type="Proteomes" id="UP001140949"/>
    </source>
</evidence>
<keyword evidence="3" id="KW-0328">Glycosyltransferase</keyword>
<organism evidence="6 7">
    <name type="scientific">Iris pallida</name>
    <name type="common">Sweet iris</name>
    <dbReference type="NCBI Taxonomy" id="29817"/>
    <lineage>
        <taxon>Eukaryota</taxon>
        <taxon>Viridiplantae</taxon>
        <taxon>Streptophyta</taxon>
        <taxon>Embryophyta</taxon>
        <taxon>Tracheophyta</taxon>
        <taxon>Spermatophyta</taxon>
        <taxon>Magnoliopsida</taxon>
        <taxon>Liliopsida</taxon>
        <taxon>Asparagales</taxon>
        <taxon>Iridaceae</taxon>
        <taxon>Iridoideae</taxon>
        <taxon>Irideae</taxon>
        <taxon>Iris</taxon>
    </lineage>
</organism>
<name>A0AAX6I328_IRIPA</name>
<dbReference type="CDD" id="cd03784">
    <property type="entry name" value="GT1_Gtf-like"/>
    <property type="match status" value="1"/>
</dbReference>
<keyword evidence="7" id="KW-1185">Reference proteome</keyword>
<evidence type="ECO:0000256" key="1">
    <source>
        <dbReference type="ARBA" id="ARBA00009995"/>
    </source>
</evidence>
<dbReference type="SUPFAM" id="SSF53756">
    <property type="entry name" value="UDP-Glycosyltransferase/glycogen phosphorylase"/>
    <property type="match status" value="1"/>
</dbReference>
<comment type="similarity">
    <text evidence="1 3">Belongs to the UDP-glycosyltransferase family.</text>
</comment>
<dbReference type="AlphaFoldDB" id="A0AAX6I328"/>
<reference evidence="6" key="1">
    <citation type="journal article" date="2023" name="GigaByte">
        <title>Genome assembly of the bearded iris, Iris pallida Lam.</title>
        <authorList>
            <person name="Bruccoleri R.E."/>
            <person name="Oakeley E.J."/>
            <person name="Faust A.M.E."/>
            <person name="Altorfer M."/>
            <person name="Dessus-Babus S."/>
            <person name="Burckhardt D."/>
            <person name="Oertli M."/>
            <person name="Naumann U."/>
            <person name="Petersen F."/>
            <person name="Wong J."/>
        </authorList>
    </citation>
    <scope>NUCLEOTIDE SEQUENCE</scope>
    <source>
        <strain evidence="6">GSM-AAB239-AS_SAM_17_03QT</strain>
    </source>
</reference>
<dbReference type="Gene3D" id="3.40.50.2000">
    <property type="entry name" value="Glycogen Phosphorylase B"/>
    <property type="match status" value="2"/>
</dbReference>